<dbReference type="InterPro" id="IPR017937">
    <property type="entry name" value="Thioredoxin_CS"/>
</dbReference>
<sequence length="335" mass="37514">MTKAILISSPEEFQSILHSSQILVTYFFADWCEPCKRIAPVYDELSSVLTIRNQVKFVKVNIETHITIASDYAVASVPTIIVLKNTKQIERISGVDIEQVKTVVERIISESESIIVPSKTGVASSSRSSWPIAEIPRGFNDVTEEVDLKGLDLLNADNEFGSVQVLFDNQKPSGLKEDISSSVKNKDWVESDTDEQLMLYIPFRSLLKIHSLQITSVSSKPTHNQQQGEVTMRPKTIQIYSNRANILGFDEAEQMTATQIITLNDSDWDDTGTATLILRLVKFQNVSSLVLFIVDGIVVEEGNNNSSCRTRLDRIRIIGDSGEKRDQGALERYKD</sequence>
<dbReference type="Pfam" id="PF06201">
    <property type="entry name" value="PITH"/>
    <property type="match status" value="1"/>
</dbReference>
<gene>
    <name evidence="5" type="ORF">OnM2_053002</name>
</gene>
<comment type="caution">
    <text evidence="5">The sequence shown here is derived from an EMBL/GenBank/DDBJ whole genome shotgun (WGS) entry which is preliminary data.</text>
</comment>
<dbReference type="Pfam" id="PF00085">
    <property type="entry name" value="Thioredoxin"/>
    <property type="match status" value="1"/>
</dbReference>
<feature type="domain" description="PITH" evidence="4">
    <location>
        <begin position="131"/>
        <end position="335"/>
    </location>
</feature>
<comment type="similarity">
    <text evidence="1">Belongs to the thioredoxin family.</text>
</comment>
<evidence type="ECO:0000313" key="6">
    <source>
        <dbReference type="Proteomes" id="UP000286134"/>
    </source>
</evidence>
<dbReference type="InterPro" id="IPR010400">
    <property type="entry name" value="PITH_dom"/>
</dbReference>
<accession>A0A420HRZ6</accession>
<proteinExistence type="inferred from homology"/>
<dbReference type="STRING" id="212602.A0A420HRZ6"/>
<evidence type="ECO:0000259" key="4">
    <source>
        <dbReference type="PROSITE" id="PS51532"/>
    </source>
</evidence>
<reference evidence="5 6" key="1">
    <citation type="journal article" date="2018" name="BMC Genomics">
        <title>Comparative genome analyses reveal sequence features reflecting distinct modes of host-adaptation between dicot and monocot powdery mildew.</title>
        <authorList>
            <person name="Wu Y."/>
            <person name="Ma X."/>
            <person name="Pan Z."/>
            <person name="Kale S.D."/>
            <person name="Song Y."/>
            <person name="King H."/>
            <person name="Zhang Q."/>
            <person name="Presley C."/>
            <person name="Deng X."/>
            <person name="Wei C.I."/>
            <person name="Xiao S."/>
        </authorList>
    </citation>
    <scope>NUCLEOTIDE SEQUENCE [LARGE SCALE GENOMIC DNA]</scope>
    <source>
        <strain evidence="5">UMSG2</strain>
    </source>
</reference>
<keyword evidence="6" id="KW-1185">Reference proteome</keyword>
<dbReference type="Gene3D" id="3.40.30.10">
    <property type="entry name" value="Glutaredoxin"/>
    <property type="match status" value="1"/>
</dbReference>
<dbReference type="SUPFAM" id="SSF52833">
    <property type="entry name" value="Thioredoxin-like"/>
    <property type="match status" value="1"/>
</dbReference>
<protein>
    <submittedName>
        <fullName evidence="5">Thioredoxin-like protein 1</fullName>
    </submittedName>
</protein>
<dbReference type="InterPro" id="IPR036249">
    <property type="entry name" value="Thioredoxin-like_sf"/>
</dbReference>
<organism evidence="5 6">
    <name type="scientific">Erysiphe neolycopersici</name>
    <dbReference type="NCBI Taxonomy" id="212602"/>
    <lineage>
        <taxon>Eukaryota</taxon>
        <taxon>Fungi</taxon>
        <taxon>Dikarya</taxon>
        <taxon>Ascomycota</taxon>
        <taxon>Pezizomycotina</taxon>
        <taxon>Leotiomycetes</taxon>
        <taxon>Erysiphales</taxon>
        <taxon>Erysiphaceae</taxon>
        <taxon>Erysiphe</taxon>
    </lineage>
</organism>
<dbReference type="GO" id="GO:0005737">
    <property type="term" value="C:cytoplasm"/>
    <property type="evidence" value="ECO:0007669"/>
    <property type="project" value="UniProtKB-ARBA"/>
</dbReference>
<dbReference type="PANTHER" id="PTHR46115">
    <property type="entry name" value="THIOREDOXIN-LIKE PROTEIN 1"/>
    <property type="match status" value="1"/>
</dbReference>
<dbReference type="PROSITE" id="PS51352">
    <property type="entry name" value="THIOREDOXIN_2"/>
    <property type="match status" value="1"/>
</dbReference>
<dbReference type="InterPro" id="IPR037047">
    <property type="entry name" value="PITH_dom_sf"/>
</dbReference>
<name>A0A420HRZ6_9PEZI</name>
<evidence type="ECO:0000313" key="5">
    <source>
        <dbReference type="EMBL" id="RKF60225.1"/>
    </source>
</evidence>
<dbReference type="Gene3D" id="2.60.120.470">
    <property type="entry name" value="PITH domain"/>
    <property type="match status" value="1"/>
</dbReference>
<keyword evidence="2" id="KW-1015">Disulfide bond</keyword>
<dbReference type="EMBL" id="MCFK01005313">
    <property type="protein sequence ID" value="RKF60225.1"/>
    <property type="molecule type" value="Genomic_DNA"/>
</dbReference>
<evidence type="ECO:0000259" key="3">
    <source>
        <dbReference type="PROSITE" id="PS51352"/>
    </source>
</evidence>
<dbReference type="InterPro" id="IPR013766">
    <property type="entry name" value="Thioredoxin_domain"/>
</dbReference>
<dbReference type="PROSITE" id="PS51532">
    <property type="entry name" value="PITH"/>
    <property type="match status" value="1"/>
</dbReference>
<dbReference type="Proteomes" id="UP000286134">
    <property type="component" value="Unassembled WGS sequence"/>
</dbReference>
<evidence type="ECO:0000256" key="2">
    <source>
        <dbReference type="ARBA" id="ARBA00023157"/>
    </source>
</evidence>
<dbReference type="OrthoDB" id="2121326at2759"/>
<dbReference type="AlphaFoldDB" id="A0A420HRZ6"/>
<feature type="domain" description="Thioredoxin" evidence="3">
    <location>
        <begin position="1"/>
        <end position="109"/>
    </location>
</feature>
<dbReference type="SUPFAM" id="SSF49785">
    <property type="entry name" value="Galactose-binding domain-like"/>
    <property type="match status" value="1"/>
</dbReference>
<evidence type="ECO:0000256" key="1">
    <source>
        <dbReference type="ARBA" id="ARBA00008987"/>
    </source>
</evidence>
<dbReference type="CDD" id="cd02947">
    <property type="entry name" value="TRX_family"/>
    <property type="match status" value="1"/>
</dbReference>
<dbReference type="PROSITE" id="PS00194">
    <property type="entry name" value="THIOREDOXIN_1"/>
    <property type="match status" value="1"/>
</dbReference>
<dbReference type="InterPro" id="IPR008979">
    <property type="entry name" value="Galactose-bd-like_sf"/>
</dbReference>